<dbReference type="Gene3D" id="3.40.50.720">
    <property type="entry name" value="NAD(P)-binding Rossmann-like Domain"/>
    <property type="match status" value="1"/>
</dbReference>
<dbReference type="EC" id="1.6.5.5" evidence="4"/>
<evidence type="ECO:0000313" key="4">
    <source>
        <dbReference type="EMBL" id="NJB63787.1"/>
    </source>
</evidence>
<dbReference type="InterPro" id="IPR011032">
    <property type="entry name" value="GroES-like_sf"/>
</dbReference>
<dbReference type="InterPro" id="IPR013149">
    <property type="entry name" value="ADH-like_C"/>
</dbReference>
<dbReference type="GO" id="GO:0003960">
    <property type="term" value="F:quinone reductase (NADPH) activity"/>
    <property type="evidence" value="ECO:0007669"/>
    <property type="project" value="UniProtKB-EC"/>
</dbReference>
<comment type="caution">
    <text evidence="4">The sequence shown here is derived from an EMBL/GenBank/DDBJ whole genome shotgun (WGS) entry which is preliminary data.</text>
</comment>
<dbReference type="SUPFAM" id="SSF51735">
    <property type="entry name" value="NAD(P)-binding Rossmann-fold domains"/>
    <property type="match status" value="1"/>
</dbReference>
<evidence type="ECO:0000259" key="3">
    <source>
        <dbReference type="PROSITE" id="PS51096"/>
    </source>
</evidence>
<evidence type="ECO:0000313" key="5">
    <source>
        <dbReference type="Proteomes" id="UP000783934"/>
    </source>
</evidence>
<sequence>MSELMNVIEITAPGGPEVLALAQRERPTPLAGQVLIKVAAAGVNRPDVFQRQGIYPPPSGASDLPGLEVAGTLVAGDISGTDLKLGDAVCALVPGGGYAEYVITSAQHCLPVPSNLSLIEAAGLAETCFTVYSNVWMRAALQPGETLLVHGGASGIGTTAIQMAVALGHTVYATAGSDERVQAIEALGAIGINYKTHDFAAVIEEHSQGKGVNVILDMVAGDYIDRGLRCLADDGRLVVIALLGGAKSTINMAQILRRRLHITGSNLRPQTDAKKAEMAQGLRQHIWPLIEAGKVKPLIYATYPLNQAAQAHALMESGAQIGKIILTV</sequence>
<dbReference type="SMART" id="SM00829">
    <property type="entry name" value="PKS_ER"/>
    <property type="match status" value="1"/>
</dbReference>
<reference evidence="4 5" key="1">
    <citation type="submission" date="2020-03" db="EMBL/GenBank/DDBJ databases">
        <title>Genomic Encyclopedia of Type Strains, Phase IV (KMG-IV): sequencing the most valuable type-strain genomes for metagenomic binning, comparative biology and taxonomic classification.</title>
        <authorList>
            <person name="Goeker M."/>
        </authorList>
    </citation>
    <scope>NUCLEOTIDE SEQUENCE [LARGE SCALE GENOMIC DNA]</scope>
    <source>
        <strain evidence="4 5">DSM 26613</strain>
    </source>
</reference>
<dbReference type="Pfam" id="PF00107">
    <property type="entry name" value="ADH_zinc_N"/>
    <property type="match status" value="1"/>
</dbReference>
<feature type="domain" description="PTS EIIA type-4" evidence="3">
    <location>
        <begin position="142"/>
        <end position="286"/>
    </location>
</feature>
<keyword evidence="2 4" id="KW-0560">Oxidoreductase</keyword>
<dbReference type="InterPro" id="IPR004701">
    <property type="entry name" value="PTS_EIIA_man-typ"/>
</dbReference>
<dbReference type="InterPro" id="IPR014189">
    <property type="entry name" value="Quinone_OxRdtase_PIG3"/>
</dbReference>
<dbReference type="PANTHER" id="PTHR48106">
    <property type="entry name" value="QUINONE OXIDOREDUCTASE PIG3-RELATED"/>
    <property type="match status" value="1"/>
</dbReference>
<evidence type="ECO:0000256" key="2">
    <source>
        <dbReference type="ARBA" id="ARBA00023002"/>
    </source>
</evidence>
<proteinExistence type="predicted"/>
<dbReference type="SUPFAM" id="SSF50129">
    <property type="entry name" value="GroES-like"/>
    <property type="match status" value="1"/>
</dbReference>
<dbReference type="NCBIfam" id="TIGR02824">
    <property type="entry name" value="quinone_pig3"/>
    <property type="match status" value="1"/>
</dbReference>
<accession>A0ABX0WMU2</accession>
<keyword evidence="5" id="KW-1185">Reference proteome</keyword>
<dbReference type="PANTHER" id="PTHR48106:SF8">
    <property type="entry name" value="OS02G0805600 PROTEIN"/>
    <property type="match status" value="1"/>
</dbReference>
<organism evidence="4 5">
    <name type="scientific">Paenalcaligenes hominis</name>
    <dbReference type="NCBI Taxonomy" id="643674"/>
    <lineage>
        <taxon>Bacteria</taxon>
        <taxon>Pseudomonadati</taxon>
        <taxon>Pseudomonadota</taxon>
        <taxon>Betaproteobacteria</taxon>
        <taxon>Burkholderiales</taxon>
        <taxon>Alcaligenaceae</taxon>
        <taxon>Paenalcaligenes</taxon>
    </lineage>
</organism>
<dbReference type="InterPro" id="IPR020843">
    <property type="entry name" value="ER"/>
</dbReference>
<name>A0ABX0WMU2_9BURK</name>
<dbReference type="CDD" id="cd05276">
    <property type="entry name" value="p53_inducible_oxidoreductase"/>
    <property type="match status" value="1"/>
</dbReference>
<dbReference type="Pfam" id="PF08240">
    <property type="entry name" value="ADH_N"/>
    <property type="match status" value="1"/>
</dbReference>
<dbReference type="InterPro" id="IPR013154">
    <property type="entry name" value="ADH-like_N"/>
</dbReference>
<dbReference type="Proteomes" id="UP000783934">
    <property type="component" value="Unassembled WGS sequence"/>
</dbReference>
<gene>
    <name evidence="4" type="ORF">GGR41_000008</name>
</gene>
<dbReference type="InterPro" id="IPR036291">
    <property type="entry name" value="NAD(P)-bd_dom_sf"/>
</dbReference>
<protein>
    <submittedName>
        <fullName evidence="4">NADPH2:quinone reductase</fullName>
        <ecNumber evidence="4">1.6.5.5</ecNumber>
    </submittedName>
</protein>
<dbReference type="EMBL" id="JAATIZ010000001">
    <property type="protein sequence ID" value="NJB63787.1"/>
    <property type="molecule type" value="Genomic_DNA"/>
</dbReference>
<evidence type="ECO:0000256" key="1">
    <source>
        <dbReference type="ARBA" id="ARBA00022857"/>
    </source>
</evidence>
<dbReference type="PROSITE" id="PS51096">
    <property type="entry name" value="PTS_EIIA_TYPE_4"/>
    <property type="match status" value="1"/>
</dbReference>
<dbReference type="Gene3D" id="3.90.180.10">
    <property type="entry name" value="Medium-chain alcohol dehydrogenases, catalytic domain"/>
    <property type="match status" value="1"/>
</dbReference>
<keyword evidence="1" id="KW-0521">NADP</keyword>